<protein>
    <submittedName>
        <fullName evidence="2">Uncharacterized protein</fullName>
    </submittedName>
</protein>
<comment type="caution">
    <text evidence="2">The sequence shown here is derived from an EMBL/GenBank/DDBJ whole genome shotgun (WGS) entry which is preliminary data.</text>
</comment>
<organism evidence="2 3">
    <name type="scientific">Homarus americanus</name>
    <name type="common">American lobster</name>
    <dbReference type="NCBI Taxonomy" id="6706"/>
    <lineage>
        <taxon>Eukaryota</taxon>
        <taxon>Metazoa</taxon>
        <taxon>Ecdysozoa</taxon>
        <taxon>Arthropoda</taxon>
        <taxon>Crustacea</taxon>
        <taxon>Multicrustacea</taxon>
        <taxon>Malacostraca</taxon>
        <taxon>Eumalacostraca</taxon>
        <taxon>Eucarida</taxon>
        <taxon>Decapoda</taxon>
        <taxon>Pleocyemata</taxon>
        <taxon>Astacidea</taxon>
        <taxon>Nephropoidea</taxon>
        <taxon>Nephropidae</taxon>
        <taxon>Homarus</taxon>
    </lineage>
</organism>
<name>A0A8J5JSU2_HOMAM</name>
<evidence type="ECO:0000313" key="3">
    <source>
        <dbReference type="Proteomes" id="UP000747542"/>
    </source>
</evidence>
<feature type="region of interest" description="Disordered" evidence="1">
    <location>
        <begin position="46"/>
        <end position="95"/>
    </location>
</feature>
<reference evidence="2" key="1">
    <citation type="journal article" date="2021" name="Sci. Adv.">
        <title>The American lobster genome reveals insights on longevity, neural, and immune adaptations.</title>
        <authorList>
            <person name="Polinski J.M."/>
            <person name="Zimin A.V."/>
            <person name="Clark K.F."/>
            <person name="Kohn A.B."/>
            <person name="Sadowski N."/>
            <person name="Timp W."/>
            <person name="Ptitsyn A."/>
            <person name="Khanna P."/>
            <person name="Romanova D.Y."/>
            <person name="Williams P."/>
            <person name="Greenwood S.J."/>
            <person name="Moroz L.L."/>
            <person name="Walt D.R."/>
            <person name="Bodnar A.G."/>
        </authorList>
    </citation>
    <scope>NUCLEOTIDE SEQUENCE</scope>
    <source>
        <strain evidence="2">GMGI-L3</strain>
    </source>
</reference>
<sequence>VVTGGEAQQLVTGGEAQQLVTRWRGPTAGDWDRWRGPAAGDRWRGLAAGDRWRGPAAGDRWIGPAAGDRWRGPAAGARTGGSRGPPDHPFYPDQHLSTRWEYDGRDFLEEPEGQGWRRLLQDQFEGLLKSGIRCWRIPLEGHTP</sequence>
<dbReference type="EMBL" id="JAHLQT010028808">
    <property type="protein sequence ID" value="KAG7161816.1"/>
    <property type="molecule type" value="Genomic_DNA"/>
</dbReference>
<gene>
    <name evidence="2" type="ORF">Hamer_G007471</name>
</gene>
<dbReference type="AlphaFoldDB" id="A0A8J5JSU2"/>
<evidence type="ECO:0000256" key="1">
    <source>
        <dbReference type="SAM" id="MobiDB-lite"/>
    </source>
</evidence>
<keyword evidence="3" id="KW-1185">Reference proteome</keyword>
<proteinExistence type="predicted"/>
<feature type="non-terminal residue" evidence="2">
    <location>
        <position position="144"/>
    </location>
</feature>
<evidence type="ECO:0000313" key="2">
    <source>
        <dbReference type="EMBL" id="KAG7161816.1"/>
    </source>
</evidence>
<dbReference type="Proteomes" id="UP000747542">
    <property type="component" value="Unassembled WGS sequence"/>
</dbReference>
<accession>A0A8J5JSU2</accession>